<dbReference type="SUPFAM" id="SSF54373">
    <property type="entry name" value="FAD-linked reductases, C-terminal domain"/>
    <property type="match status" value="1"/>
</dbReference>
<reference evidence="9 10" key="1">
    <citation type="submission" date="2024-07" db="EMBL/GenBank/DDBJ databases">
        <authorList>
            <person name="Kang M."/>
        </authorList>
    </citation>
    <scope>NUCLEOTIDE SEQUENCE [LARGE SCALE GENOMIC DNA]</scope>
    <source>
        <strain evidence="9 10">DFM31</strain>
    </source>
</reference>
<dbReference type="InterPro" id="IPR000172">
    <property type="entry name" value="GMC_OxRdtase_N"/>
</dbReference>
<comment type="cofactor">
    <cofactor evidence="1">
        <name>FAD</name>
        <dbReference type="ChEBI" id="CHEBI:57692"/>
    </cofactor>
</comment>
<dbReference type="Pfam" id="PF05199">
    <property type="entry name" value="GMC_oxred_C"/>
    <property type="match status" value="1"/>
</dbReference>
<evidence type="ECO:0000256" key="4">
    <source>
        <dbReference type="ARBA" id="ARBA00022827"/>
    </source>
</evidence>
<keyword evidence="10" id="KW-1185">Reference proteome</keyword>
<feature type="domain" description="Glucose-methanol-choline oxidoreductase C-terminal" evidence="8">
    <location>
        <begin position="381"/>
        <end position="520"/>
    </location>
</feature>
<evidence type="ECO:0000256" key="5">
    <source>
        <dbReference type="ARBA" id="ARBA00023002"/>
    </source>
</evidence>
<dbReference type="InterPro" id="IPR007867">
    <property type="entry name" value="GMC_OxRtase_C"/>
</dbReference>
<evidence type="ECO:0000256" key="3">
    <source>
        <dbReference type="ARBA" id="ARBA00022630"/>
    </source>
</evidence>
<evidence type="ECO:0000256" key="1">
    <source>
        <dbReference type="ARBA" id="ARBA00001974"/>
    </source>
</evidence>
<dbReference type="PANTHER" id="PTHR42784">
    <property type="entry name" value="PYRANOSE 2-OXIDASE"/>
    <property type="match status" value="1"/>
</dbReference>
<evidence type="ECO:0000259" key="8">
    <source>
        <dbReference type="Pfam" id="PF05199"/>
    </source>
</evidence>
<dbReference type="PANTHER" id="PTHR42784:SF1">
    <property type="entry name" value="PYRANOSE 2-OXIDASE"/>
    <property type="match status" value="1"/>
</dbReference>
<comment type="similarity">
    <text evidence="2">Belongs to the GMC oxidoreductase family.</text>
</comment>
<evidence type="ECO:0000256" key="2">
    <source>
        <dbReference type="ARBA" id="ARBA00010790"/>
    </source>
</evidence>
<dbReference type="Pfam" id="PF00732">
    <property type="entry name" value="GMC_oxred_N"/>
    <property type="match status" value="1"/>
</dbReference>
<dbReference type="InterPro" id="IPR003953">
    <property type="entry name" value="FAD-dep_OxRdtase_2_FAD-bd"/>
</dbReference>
<keyword evidence="5" id="KW-0560">Oxidoreductase</keyword>
<feature type="domain" description="FAD-dependent oxidoreductase 2 FAD-binding" evidence="7">
    <location>
        <begin position="7"/>
        <end position="39"/>
    </location>
</feature>
<dbReference type="RefSeq" id="WP_366192755.1">
    <property type="nucleotide sequence ID" value="NZ_JBFBVU010000009.1"/>
</dbReference>
<dbReference type="PRINTS" id="PR00411">
    <property type="entry name" value="PNDRDTASEI"/>
</dbReference>
<dbReference type="InterPro" id="IPR036188">
    <property type="entry name" value="FAD/NAD-bd_sf"/>
</dbReference>
<name>A0ABV3L7B6_9RHOB</name>
<feature type="domain" description="Glucose-methanol-choline oxidoreductase N-terminal" evidence="6">
    <location>
        <begin position="229"/>
        <end position="309"/>
    </location>
</feature>
<gene>
    <name evidence="9" type="ORF">AB0T83_09260</name>
</gene>
<evidence type="ECO:0000313" key="10">
    <source>
        <dbReference type="Proteomes" id="UP001553161"/>
    </source>
</evidence>
<dbReference type="EMBL" id="JBFBVU010000009">
    <property type="protein sequence ID" value="MEV8466965.1"/>
    <property type="molecule type" value="Genomic_DNA"/>
</dbReference>
<evidence type="ECO:0000313" key="9">
    <source>
        <dbReference type="EMBL" id="MEV8466965.1"/>
    </source>
</evidence>
<dbReference type="SUPFAM" id="SSF51905">
    <property type="entry name" value="FAD/NAD(P)-binding domain"/>
    <property type="match status" value="1"/>
</dbReference>
<comment type="caution">
    <text evidence="9">The sequence shown here is derived from an EMBL/GenBank/DDBJ whole genome shotgun (WGS) entry which is preliminary data.</text>
</comment>
<dbReference type="Proteomes" id="UP001553161">
    <property type="component" value="Unassembled WGS sequence"/>
</dbReference>
<evidence type="ECO:0000259" key="6">
    <source>
        <dbReference type="Pfam" id="PF00732"/>
    </source>
</evidence>
<dbReference type="InterPro" id="IPR051473">
    <property type="entry name" value="P2Ox-like"/>
</dbReference>
<organism evidence="9 10">
    <name type="scientific">Meridianimarinicoccus marinus</name>
    <dbReference type="NCBI Taxonomy" id="3231483"/>
    <lineage>
        <taxon>Bacteria</taxon>
        <taxon>Pseudomonadati</taxon>
        <taxon>Pseudomonadota</taxon>
        <taxon>Alphaproteobacteria</taxon>
        <taxon>Rhodobacterales</taxon>
        <taxon>Paracoccaceae</taxon>
        <taxon>Meridianimarinicoccus</taxon>
    </lineage>
</organism>
<keyword evidence="4" id="KW-0274">FAD</keyword>
<proteinExistence type="inferred from homology"/>
<sequence>MTTPDWDIVVIGSGAAGGWVAKEAAERGLKTLMLEAGRKLSPADFPQPDHEGGSRVSIVSRVSSILRGQHVQARCMSFTPTTAHLFVNDRENPYTTGAKARFNWYRSRQVGGRLHLWGRNALRLSDQEFKAADRDGFGDTWPVTHAEMDPWYARVEAFLGVTGEAAGIANLPDGHYSGPHPLTRAERDLMAEMAEKWPDRPATTCRIIHHMPDRTPPPLAAAQATGRFELRSGAVVSRIETDPETGLATGVTYIDADTREETTVTARTVAVAASTIESVRLLLNSKGGRHSAGLGNSSGNLGRYLSDHLMMFRAGTLPEIEGMGSGHDPYDFGQQSGIYIPSFRNRDPGDDPGFLRGYALLGSVGRLEPGWFFMAIGEVLPRADNRVEIDPSKRDAWGIPAAKVTLTHSDNERAMARDMDKTLKDICATYGLPDDLLGKESLISKIAYKFAGPLVYTPEGALVPGSSIHETGGACMGTDPARHVTDADNRLHDAPNVFVTDSAAFPTNPFQNPGLTIMALSARAGARIADDLADPDRRPPCA</sequence>
<evidence type="ECO:0000259" key="7">
    <source>
        <dbReference type="Pfam" id="PF00890"/>
    </source>
</evidence>
<accession>A0ABV3L7B6</accession>
<dbReference type="Gene3D" id="3.50.50.60">
    <property type="entry name" value="FAD/NAD(P)-binding domain"/>
    <property type="match status" value="2"/>
</dbReference>
<dbReference type="Pfam" id="PF00890">
    <property type="entry name" value="FAD_binding_2"/>
    <property type="match status" value="1"/>
</dbReference>
<keyword evidence="3" id="KW-0285">Flavoprotein</keyword>
<protein>
    <submittedName>
        <fullName evidence="9">GMC family oxidoreductase</fullName>
    </submittedName>
</protein>